<feature type="transmembrane region" description="Helical" evidence="10">
    <location>
        <begin position="63"/>
        <end position="83"/>
    </location>
</feature>
<dbReference type="GO" id="GO:0016020">
    <property type="term" value="C:membrane"/>
    <property type="evidence" value="ECO:0007669"/>
    <property type="project" value="UniProtKB-SubCell"/>
</dbReference>
<dbReference type="GeneTree" id="ENSGT01150000286932"/>
<evidence type="ECO:0000313" key="13">
    <source>
        <dbReference type="Proteomes" id="UP000694546"/>
    </source>
</evidence>
<evidence type="ECO:0000256" key="7">
    <source>
        <dbReference type="ARBA" id="ARBA00032251"/>
    </source>
</evidence>
<feature type="compositionally biased region" description="Low complexity" evidence="9">
    <location>
        <begin position="344"/>
        <end position="354"/>
    </location>
</feature>
<keyword evidence="6 10" id="KW-0472">Membrane</keyword>
<evidence type="ECO:0000256" key="8">
    <source>
        <dbReference type="RuleBase" id="RU000688"/>
    </source>
</evidence>
<evidence type="ECO:0000259" key="11">
    <source>
        <dbReference type="PROSITE" id="PS50262"/>
    </source>
</evidence>
<feature type="transmembrane region" description="Helical" evidence="10">
    <location>
        <begin position="26"/>
        <end position="51"/>
    </location>
</feature>
<dbReference type="PRINTS" id="PR00751">
    <property type="entry name" value="THYROLIBRINR"/>
</dbReference>
<evidence type="ECO:0000256" key="10">
    <source>
        <dbReference type="SAM" id="Phobius"/>
    </source>
</evidence>
<sequence length="560" mass="61551">MNVCFVWQLLPSTIQAVDNPSLEFKTVSVFLVLLVCTAGIVGNVMVVLVVLTTRHMRTPTNCYLVSLAVADLTVLVAAGLPNVAESLSGTWVFGHSGCLGITYLQYLGINVSSCSITAFTVERYIAICHPMRAKTVCTVSRAKRIIAGVWVFTCIYCMLWFFLVDIKSGHVQCGYKVKRELYLPIYLIDFAIFYVVPLLLAIVLYGLIARILYLRKSTLSYTAGPLLAHPSSSSSLGAQNQCPVTKMLAVVVVLFALLWMPYRTLVLLNSFMATPYLDDWFVLFCRTCIYANSAINPVIYNAMSQKFRSAFRGLYHCKGAEASHRRTLSSMNTACSTVREARLSQASSSSANAQMKDGGQRPGRPYPGEKGGLDETSRPPNGAGTHPGEGGPSAIEGKDEDTERTVSEVQRGIQEGSPERNDDKDKDVRWSESPHHPHPHPPHRHPHPLTSSSSDLKATEWVELSAHTERNAKDSSCAVCYFDRKEHDIVSQRSLNDRRSGEPVETLVKNENVGTHPNPTPEGSDTVGLNKVAGSKTSNDVELIPDATEACKDSLLHTRI</sequence>
<dbReference type="PROSITE" id="PS00237">
    <property type="entry name" value="G_PROTEIN_RECEP_F1_1"/>
    <property type="match status" value="1"/>
</dbReference>
<dbReference type="SUPFAM" id="SSF81321">
    <property type="entry name" value="Family A G protein-coupled receptor-like"/>
    <property type="match status" value="1"/>
</dbReference>
<feature type="domain" description="G-protein coupled receptors family 1 profile" evidence="11">
    <location>
        <begin position="42"/>
        <end position="300"/>
    </location>
</feature>
<dbReference type="InterPro" id="IPR017452">
    <property type="entry name" value="GPCR_Rhodpsn_7TM"/>
</dbReference>
<dbReference type="PANTHER" id="PTHR46061:SF5">
    <property type="entry name" value="THYROTROPIN-RELEASING HORMONE RECEPTOR"/>
    <property type="match status" value="1"/>
</dbReference>
<dbReference type="Pfam" id="PF00001">
    <property type="entry name" value="7tm_1"/>
    <property type="match status" value="1"/>
</dbReference>
<proteinExistence type="inferred from homology"/>
<dbReference type="CDD" id="cd14995">
    <property type="entry name" value="7tmA_TRH-R"/>
    <property type="match status" value="1"/>
</dbReference>
<keyword evidence="13" id="KW-1185">Reference proteome</keyword>
<dbReference type="Proteomes" id="UP000694546">
    <property type="component" value="Chromosome 9"/>
</dbReference>
<dbReference type="InterPro" id="IPR002120">
    <property type="entry name" value="TRH_rcpt_1"/>
</dbReference>
<feature type="transmembrane region" description="Helical" evidence="10">
    <location>
        <begin position="183"/>
        <end position="208"/>
    </location>
</feature>
<feature type="compositionally biased region" description="Basic residues" evidence="9">
    <location>
        <begin position="436"/>
        <end position="447"/>
    </location>
</feature>
<protein>
    <recommendedName>
        <fullName evidence="3">Thyrotropin-releasing hormone receptor</fullName>
    </recommendedName>
    <alternativeName>
        <fullName evidence="7">Thyroliberin receptor</fullName>
    </alternativeName>
</protein>
<feature type="transmembrane region" description="Helical" evidence="10">
    <location>
        <begin position="243"/>
        <end position="260"/>
    </location>
</feature>
<comment type="subcellular location">
    <subcellularLocation>
        <location evidence="2">Membrane</location>
    </subcellularLocation>
</comment>
<evidence type="ECO:0000256" key="2">
    <source>
        <dbReference type="ARBA" id="ARBA00004370"/>
    </source>
</evidence>
<feature type="region of interest" description="Disordered" evidence="9">
    <location>
        <begin position="340"/>
        <end position="456"/>
    </location>
</feature>
<reference evidence="12" key="2">
    <citation type="submission" date="2025-09" db="UniProtKB">
        <authorList>
            <consortium name="Ensembl"/>
        </authorList>
    </citation>
    <scope>IDENTIFICATION</scope>
</reference>
<feature type="compositionally biased region" description="Polar residues" evidence="9">
    <location>
        <begin position="512"/>
        <end position="523"/>
    </location>
</feature>
<name>A0A8C5F8P1_GADMO</name>
<comment type="similarity">
    <text evidence="8">Belongs to the G-protein coupled receptor 1 family.</text>
</comment>
<dbReference type="Gene3D" id="1.20.1070.10">
    <property type="entry name" value="Rhodopsin 7-helix transmembrane proteins"/>
    <property type="match status" value="1"/>
</dbReference>
<dbReference type="Ensembl" id="ENSGMOT00000016922.2">
    <property type="protein sequence ID" value="ENSGMOP00000016506.2"/>
    <property type="gene ID" value="ENSGMOG00000015189.2"/>
</dbReference>
<feature type="compositionally biased region" description="Basic and acidic residues" evidence="9">
    <location>
        <begin position="492"/>
        <end position="502"/>
    </location>
</feature>
<keyword evidence="8" id="KW-0297">G-protein coupled receptor</keyword>
<dbReference type="InterPro" id="IPR000276">
    <property type="entry name" value="GPCR_Rhodpsn"/>
</dbReference>
<dbReference type="GO" id="GO:0004997">
    <property type="term" value="F:thyrotropin-releasing hormone receptor activity"/>
    <property type="evidence" value="ECO:0007669"/>
    <property type="project" value="InterPro"/>
</dbReference>
<comment type="function">
    <text evidence="1">Receptor for thyrotropin-releasing hormone (TRH). Upon ligand binding, this G-protein-coupled receptor triggers activation of the phosphatidylinositol (IP3)-calcium-protein kinase C (PKC) pathway.</text>
</comment>
<evidence type="ECO:0000256" key="3">
    <source>
        <dbReference type="ARBA" id="ARBA00018873"/>
    </source>
</evidence>
<dbReference type="AlphaFoldDB" id="A0A8C5F8P1"/>
<keyword evidence="4 8" id="KW-0812">Transmembrane</keyword>
<accession>A0A8C5F8P1</accession>
<feature type="transmembrane region" description="Helical" evidence="10">
    <location>
        <begin position="103"/>
        <end position="125"/>
    </location>
</feature>
<feature type="transmembrane region" description="Helical" evidence="10">
    <location>
        <begin position="280"/>
        <end position="302"/>
    </location>
</feature>
<feature type="compositionally biased region" description="Basic and acidic residues" evidence="9">
    <location>
        <begin position="417"/>
        <end position="435"/>
    </location>
</feature>
<evidence type="ECO:0000256" key="9">
    <source>
        <dbReference type="SAM" id="MobiDB-lite"/>
    </source>
</evidence>
<dbReference type="PRINTS" id="PR01846">
    <property type="entry name" value="TRHRFAMILY"/>
</dbReference>
<reference evidence="12" key="1">
    <citation type="submission" date="2025-08" db="UniProtKB">
        <authorList>
            <consortium name="Ensembl"/>
        </authorList>
    </citation>
    <scope>IDENTIFICATION</scope>
</reference>
<evidence type="ECO:0000256" key="4">
    <source>
        <dbReference type="ARBA" id="ARBA00022692"/>
    </source>
</evidence>
<evidence type="ECO:0000256" key="5">
    <source>
        <dbReference type="ARBA" id="ARBA00022989"/>
    </source>
</evidence>
<dbReference type="GO" id="GO:0007200">
    <property type="term" value="P:phospholipase C-activating G protein-coupled receptor signaling pathway"/>
    <property type="evidence" value="ECO:0007669"/>
    <property type="project" value="TreeGrafter"/>
</dbReference>
<evidence type="ECO:0000256" key="1">
    <source>
        <dbReference type="ARBA" id="ARBA00004100"/>
    </source>
</evidence>
<gene>
    <name evidence="12" type="primary">trhr2</name>
</gene>
<dbReference type="PANTHER" id="PTHR46061">
    <property type="entry name" value="THYROTROPIN-RELEASING HORMONE RECEPTOR"/>
    <property type="match status" value="1"/>
</dbReference>
<dbReference type="PROSITE" id="PS50262">
    <property type="entry name" value="G_PROTEIN_RECEP_F1_2"/>
    <property type="match status" value="1"/>
</dbReference>
<keyword evidence="5 10" id="KW-1133">Transmembrane helix</keyword>
<keyword evidence="8" id="KW-0675">Receptor</keyword>
<feature type="region of interest" description="Disordered" evidence="9">
    <location>
        <begin position="492"/>
        <end position="527"/>
    </location>
</feature>
<keyword evidence="8" id="KW-0807">Transducer</keyword>
<feature type="transmembrane region" description="Helical" evidence="10">
    <location>
        <begin position="145"/>
        <end position="163"/>
    </location>
</feature>
<evidence type="ECO:0000256" key="6">
    <source>
        <dbReference type="ARBA" id="ARBA00023136"/>
    </source>
</evidence>
<organism evidence="12 13">
    <name type="scientific">Gadus morhua</name>
    <name type="common">Atlantic cod</name>
    <dbReference type="NCBI Taxonomy" id="8049"/>
    <lineage>
        <taxon>Eukaryota</taxon>
        <taxon>Metazoa</taxon>
        <taxon>Chordata</taxon>
        <taxon>Craniata</taxon>
        <taxon>Vertebrata</taxon>
        <taxon>Euteleostomi</taxon>
        <taxon>Actinopterygii</taxon>
        <taxon>Neopterygii</taxon>
        <taxon>Teleostei</taxon>
        <taxon>Neoteleostei</taxon>
        <taxon>Acanthomorphata</taxon>
        <taxon>Zeiogadaria</taxon>
        <taxon>Gadariae</taxon>
        <taxon>Gadiformes</taxon>
        <taxon>Gadoidei</taxon>
        <taxon>Gadidae</taxon>
        <taxon>Gadus</taxon>
    </lineage>
</organism>
<dbReference type="PRINTS" id="PR00237">
    <property type="entry name" value="GPCRRHODOPSN"/>
</dbReference>
<evidence type="ECO:0000313" key="12">
    <source>
        <dbReference type="Ensembl" id="ENSGMOP00000016506.2"/>
    </source>
</evidence>